<evidence type="ECO:0000259" key="7">
    <source>
        <dbReference type="Pfam" id="PF05199"/>
    </source>
</evidence>
<dbReference type="SUPFAM" id="SSF54373">
    <property type="entry name" value="FAD-linked reductases, C-terminal domain"/>
    <property type="match status" value="1"/>
</dbReference>
<dbReference type="RefSeq" id="WP_100313312.1">
    <property type="nucleotide sequence ID" value="NZ_PGFG01000001.1"/>
</dbReference>
<dbReference type="InterPro" id="IPR036188">
    <property type="entry name" value="FAD/NAD-bd_sf"/>
</dbReference>
<dbReference type="PANTHER" id="PTHR42784:SF1">
    <property type="entry name" value="PYRANOSE 2-OXIDASE"/>
    <property type="match status" value="1"/>
</dbReference>
<comment type="similarity">
    <text evidence="2">Belongs to the GMC oxidoreductase family.</text>
</comment>
<evidence type="ECO:0000313" key="9">
    <source>
        <dbReference type="Proteomes" id="UP000230000"/>
    </source>
</evidence>
<comment type="cofactor">
    <cofactor evidence="1">
        <name>FAD</name>
        <dbReference type="ChEBI" id="CHEBI:57692"/>
    </cofactor>
</comment>
<keyword evidence="9" id="KW-1185">Reference proteome</keyword>
<gene>
    <name evidence="8" type="ORF">BXY57_0163</name>
</gene>
<dbReference type="PANTHER" id="PTHR42784">
    <property type="entry name" value="PYRANOSE 2-OXIDASE"/>
    <property type="match status" value="1"/>
</dbReference>
<evidence type="ECO:0000256" key="3">
    <source>
        <dbReference type="ARBA" id="ARBA00022630"/>
    </source>
</evidence>
<organism evidence="8 9">
    <name type="scientific">Thermoflavifilum aggregans</name>
    <dbReference type="NCBI Taxonomy" id="454188"/>
    <lineage>
        <taxon>Bacteria</taxon>
        <taxon>Pseudomonadati</taxon>
        <taxon>Bacteroidota</taxon>
        <taxon>Chitinophagia</taxon>
        <taxon>Chitinophagales</taxon>
        <taxon>Chitinophagaceae</taxon>
        <taxon>Thermoflavifilum</taxon>
    </lineage>
</organism>
<dbReference type="SUPFAM" id="SSF51905">
    <property type="entry name" value="FAD/NAD(P)-binding domain"/>
    <property type="match status" value="1"/>
</dbReference>
<evidence type="ECO:0000256" key="1">
    <source>
        <dbReference type="ARBA" id="ARBA00001974"/>
    </source>
</evidence>
<accession>A0A2M9CRP9</accession>
<dbReference type="EMBL" id="PGFG01000001">
    <property type="protein sequence ID" value="PJJ74602.1"/>
    <property type="molecule type" value="Genomic_DNA"/>
</dbReference>
<dbReference type="InterPro" id="IPR051473">
    <property type="entry name" value="P2Ox-like"/>
</dbReference>
<name>A0A2M9CRP9_9BACT</name>
<evidence type="ECO:0000259" key="6">
    <source>
        <dbReference type="Pfam" id="PF00732"/>
    </source>
</evidence>
<dbReference type="Pfam" id="PF00732">
    <property type="entry name" value="GMC_oxred_N"/>
    <property type="match status" value="1"/>
</dbReference>
<dbReference type="GO" id="GO:0016614">
    <property type="term" value="F:oxidoreductase activity, acting on CH-OH group of donors"/>
    <property type="evidence" value="ECO:0007669"/>
    <property type="project" value="InterPro"/>
</dbReference>
<keyword evidence="3" id="KW-0285">Flavoprotein</keyword>
<dbReference type="InterPro" id="IPR000172">
    <property type="entry name" value="GMC_OxRdtase_N"/>
</dbReference>
<feature type="domain" description="Glucose-methanol-choline oxidoreductase C-terminal" evidence="7">
    <location>
        <begin position="431"/>
        <end position="550"/>
    </location>
</feature>
<evidence type="ECO:0000256" key="2">
    <source>
        <dbReference type="ARBA" id="ARBA00010790"/>
    </source>
</evidence>
<feature type="domain" description="Glucose-methanol-choline oxidoreductase N-terminal" evidence="6">
    <location>
        <begin position="26"/>
        <end position="340"/>
    </location>
</feature>
<keyword evidence="5" id="KW-0560">Oxidoreductase</keyword>
<sequence>MNLNTEAVKQNTYDAIVVGSGISGGWAAKELTEKGLKTLLLERGRNIEHVKDYTTAMKAPWEFKHRGRLTNEMRRTHPVQSRDYPYSEFNPDFWVNDLENPYIETKRFDWFRGYHVGGRSLMWGRQSYRWSDLDFEANLRDGIGVDWPIRYKDIAPWYDYVESFAGISGNRDGLPQLPDGKFLPPMEMNCVEKVVAQRINEKFKNTPRRMIIGRCANLTVPHNGRGNCQYRNLCSRGCPYGAYFSTQSATLPAAMATGNLTLRPYSIVTEVMYDKDKKRATGVRVLDAETMQTYEFYARIIFLNASTLGTTWILLHSTSDAFPNGLGNSSGQVGHNLMDHHFRCGASGEMGGFEDQYYFGRRANGIYIPRFRNIGKDKRDYIRGFGYQGGASRENWQRGVAEMGFGADFKEEISKPGIWTMGLGGFGETLPYYENKVTLDYSKKDKWGLPVLNIDCEFRENEKKMRQDMMNDAAEMLEAAGCKNVKTFDAGSWPGMAIHEMGTARMGRDPKTSVLNAFNQMHDVKNVFITDGACMTSAACQNPSLTYMALTARAADYAVRELKKGNI</sequence>
<proteinExistence type="inferred from homology"/>
<dbReference type="GO" id="GO:0050660">
    <property type="term" value="F:flavin adenine dinucleotide binding"/>
    <property type="evidence" value="ECO:0007669"/>
    <property type="project" value="InterPro"/>
</dbReference>
<comment type="caution">
    <text evidence="8">The sequence shown here is derived from an EMBL/GenBank/DDBJ whole genome shotgun (WGS) entry which is preliminary data.</text>
</comment>
<keyword evidence="4" id="KW-0274">FAD</keyword>
<protein>
    <submittedName>
        <fullName evidence="8">Choline dehydrogenase-like flavoprotein</fullName>
    </submittedName>
</protein>
<evidence type="ECO:0000256" key="5">
    <source>
        <dbReference type="ARBA" id="ARBA00023002"/>
    </source>
</evidence>
<reference evidence="8 9" key="1">
    <citation type="submission" date="2017-11" db="EMBL/GenBank/DDBJ databases">
        <title>Genomic Encyclopedia of Archaeal and Bacterial Type Strains, Phase II (KMG-II): From Individual Species to Whole Genera.</title>
        <authorList>
            <person name="Goeker M."/>
        </authorList>
    </citation>
    <scope>NUCLEOTIDE SEQUENCE [LARGE SCALE GENOMIC DNA]</scope>
    <source>
        <strain evidence="8 9">DSM 27268</strain>
    </source>
</reference>
<dbReference type="Proteomes" id="UP000230000">
    <property type="component" value="Unassembled WGS sequence"/>
</dbReference>
<dbReference type="OrthoDB" id="9787779at2"/>
<evidence type="ECO:0000256" key="4">
    <source>
        <dbReference type="ARBA" id="ARBA00022827"/>
    </source>
</evidence>
<dbReference type="AlphaFoldDB" id="A0A2M9CRP9"/>
<dbReference type="Gene3D" id="3.50.50.60">
    <property type="entry name" value="FAD/NAD(P)-binding domain"/>
    <property type="match status" value="2"/>
</dbReference>
<dbReference type="Pfam" id="PF05199">
    <property type="entry name" value="GMC_oxred_C"/>
    <property type="match status" value="1"/>
</dbReference>
<dbReference type="InterPro" id="IPR007867">
    <property type="entry name" value="GMC_OxRtase_C"/>
</dbReference>
<evidence type="ECO:0000313" key="8">
    <source>
        <dbReference type="EMBL" id="PJJ74602.1"/>
    </source>
</evidence>